<sequence length="1401" mass="148878">MLPSSTVRICSLNEVRTAAQSSSRSSQTDSPPLTSSVSADSSGTIHALLGTFQVVQKTESFAYPPYMVRQGTLVFVDRSSSGSSHPEIIACRALGLNTSWFDDSVCMLVTNWRYLGQPKGLSSKQGDSLAYIEILLPPLIVPATVGVPEPSRDLSWWTQRRASTEYDHEEQFTRLMHSTAVTSGNRAAQALLDGRQQAQPMSVCGRVCAVSTLIGTSDSTNDSPVFIIDLSLDTRPPASLSYNNHVVTVPIAFSGPQYLGLFASTQVGDSLLVSDIRPFTLLAEDRSPVPVLATTVSSQAFRVDEFDGLSDSQMCVAHTQTVAFSQASELDLYSQISHSREPPTVSRSPASHMSVEASTSNVDADGGRLVVDGMRLESYEGVVTRMLDLTLGIYVIDDSHVLVLAYWPHFAPSFVLRPGTRVLLDNVHVVLLSNSSGYRWSWLTRVFPDDTGDVDATDGRRALVFGACARSSVRITGFAGHSDSGTARVVLDMEVAAALARRAGGIVRLIEAAEAFWKLAKKFPHGPVAARANSDGPRQLLGMALAWAGAAQEPHRRINLEFLRHRKHCQSSSPASTRRVCTLKSVLQRFVAFRDVGRRKRRLDDGHVGLSAAEVGTLSASPAELGLENTPLVGRLVVSQRGQLFLWDGTAHMLVHPSFASVSCGSEDSAAQQQQQQQPLFPGQQLVGHVYSWNSWRIVTETVNVASISRLRTDNPGSGGSGSGGTTALQQSPDFELTYAVVSSPAIVYADPTFGGIPTHRSGPLIDQSLASSEMSGNGSNSGSGSGSSAEHPLCFVFLVHWKEAVAPRPADIPAAHDKRLLSDSTPWASRILVRGKALKISLDDFYAQLQGAMDARPVISISAPEPNSGGSGGSRGGPPADWLENCVLRYSPAKVAAVFTPGSAFVICVRSSRQTFQLCDEKATAAGIFGVGLGSRDHVYPVHLVVDGRRHVSSSPLHMTRHLPVPTVSIVTGGDGSSGSSSSSMADRLRVPETCSVGGVLGLAGPGGAGFLVSVHGTVVQRRINGVVEFISPGTGGHASANASDSAASARGSSLVSGMLDTQILLGSTDDLSTTVLVYLKLHTYAHPLGLLPGAHVVFRNVSFNTARATGNVYLTSTMMTTIEHVDVRSAASLLDDAPGALHCDASAEATRVCIGELYCRSSAEEEEDKNGGRRVSLNCRIQALEQLSVLVECTECGVVVSDTCCQCISRRHRMVDGGQAAEAYGGGRATVRPRVEALCRVADGSGIGRVVMGRAHDVVLALGLSSGDFEALCWAAARSWGGQVVWKRPVAGYAGDAGPGRRTRGLGDVGMAAAAADGVDTRFAEVVERVSARVADAGVLVEGWLSLGSPGAWRKTEQQTLRMDGLTVAVTRRAVPRIVATKVVRMGSIENCWMLLNDP</sequence>
<dbReference type="InterPro" id="IPR042617">
    <property type="entry name" value="CTC1-like"/>
</dbReference>
<name>A0A9W7XZY7_9FUNG</name>
<evidence type="ECO:0000256" key="1">
    <source>
        <dbReference type="ARBA" id="ARBA00004123"/>
    </source>
</evidence>
<comment type="subcellular location">
    <subcellularLocation>
        <location evidence="2">Chromosome</location>
        <location evidence="2">Telomere</location>
    </subcellularLocation>
    <subcellularLocation>
        <location evidence="1">Nucleus</location>
    </subcellularLocation>
</comment>
<evidence type="ECO:0000256" key="6">
    <source>
        <dbReference type="ARBA" id="ARBA00022895"/>
    </source>
</evidence>
<dbReference type="EMBL" id="JANBOJ010000134">
    <property type="protein sequence ID" value="KAJ1722032.1"/>
    <property type="molecule type" value="Genomic_DNA"/>
</dbReference>
<keyword evidence="8" id="KW-0539">Nucleus</keyword>
<evidence type="ECO:0000256" key="9">
    <source>
        <dbReference type="SAM" id="MobiDB-lite"/>
    </source>
</evidence>
<feature type="compositionally biased region" description="Low complexity" evidence="9">
    <location>
        <begin position="18"/>
        <end position="28"/>
    </location>
</feature>
<dbReference type="GO" id="GO:1990879">
    <property type="term" value="C:CST complex"/>
    <property type="evidence" value="ECO:0007669"/>
    <property type="project" value="TreeGrafter"/>
</dbReference>
<feature type="region of interest" description="Disordered" evidence="9">
    <location>
        <begin position="339"/>
        <end position="358"/>
    </location>
</feature>
<dbReference type="PANTHER" id="PTHR14865">
    <property type="entry name" value="CST COMPLEX SUBUNIT CTC1"/>
    <property type="match status" value="1"/>
</dbReference>
<keyword evidence="11" id="KW-1185">Reference proteome</keyword>
<evidence type="ECO:0000256" key="2">
    <source>
        <dbReference type="ARBA" id="ARBA00004574"/>
    </source>
</evidence>
<reference evidence="10" key="1">
    <citation type="submission" date="2022-07" db="EMBL/GenBank/DDBJ databases">
        <title>Phylogenomic reconstructions and comparative analyses of Kickxellomycotina fungi.</title>
        <authorList>
            <person name="Reynolds N.K."/>
            <person name="Stajich J.E."/>
            <person name="Barry K."/>
            <person name="Grigoriev I.V."/>
            <person name="Crous P."/>
            <person name="Smith M.E."/>
        </authorList>
    </citation>
    <scope>NUCLEOTIDE SEQUENCE</scope>
    <source>
        <strain evidence="10">NBRC 32514</strain>
    </source>
</reference>
<dbReference type="GO" id="GO:0010833">
    <property type="term" value="P:telomere maintenance via telomere lengthening"/>
    <property type="evidence" value="ECO:0007669"/>
    <property type="project" value="TreeGrafter"/>
</dbReference>
<keyword evidence="7" id="KW-0238">DNA-binding</keyword>
<feature type="compositionally biased region" description="Polar residues" evidence="9">
    <location>
        <begin position="29"/>
        <end position="38"/>
    </location>
</feature>
<evidence type="ECO:0000313" key="10">
    <source>
        <dbReference type="EMBL" id="KAJ1722032.1"/>
    </source>
</evidence>
<evidence type="ECO:0000313" key="11">
    <source>
        <dbReference type="Proteomes" id="UP001149813"/>
    </source>
</evidence>
<evidence type="ECO:0000256" key="8">
    <source>
        <dbReference type="ARBA" id="ARBA00023242"/>
    </source>
</evidence>
<evidence type="ECO:0000256" key="5">
    <source>
        <dbReference type="ARBA" id="ARBA00022454"/>
    </source>
</evidence>
<comment type="caution">
    <text evidence="10">The sequence shown here is derived from an EMBL/GenBank/DDBJ whole genome shotgun (WGS) entry which is preliminary data.</text>
</comment>
<evidence type="ECO:0000256" key="3">
    <source>
        <dbReference type="ARBA" id="ARBA00006332"/>
    </source>
</evidence>
<keyword evidence="5" id="KW-0158">Chromosome</keyword>
<organism evidence="10 11">
    <name type="scientific">Coemansia erecta</name>
    <dbReference type="NCBI Taxonomy" id="147472"/>
    <lineage>
        <taxon>Eukaryota</taxon>
        <taxon>Fungi</taxon>
        <taxon>Fungi incertae sedis</taxon>
        <taxon>Zoopagomycota</taxon>
        <taxon>Kickxellomycotina</taxon>
        <taxon>Kickxellomycetes</taxon>
        <taxon>Kickxellales</taxon>
        <taxon>Kickxellaceae</taxon>
        <taxon>Coemansia</taxon>
    </lineage>
</organism>
<evidence type="ECO:0000256" key="7">
    <source>
        <dbReference type="ARBA" id="ARBA00023125"/>
    </source>
</evidence>
<dbReference type="GO" id="GO:0003697">
    <property type="term" value="F:single-stranded DNA binding"/>
    <property type="evidence" value="ECO:0007669"/>
    <property type="project" value="TreeGrafter"/>
</dbReference>
<dbReference type="OrthoDB" id="2314520at2759"/>
<dbReference type="GO" id="GO:0045740">
    <property type="term" value="P:positive regulation of DNA replication"/>
    <property type="evidence" value="ECO:0007669"/>
    <property type="project" value="TreeGrafter"/>
</dbReference>
<dbReference type="Proteomes" id="UP001149813">
    <property type="component" value="Unassembled WGS sequence"/>
</dbReference>
<accession>A0A9W7XZY7</accession>
<comment type="similarity">
    <text evidence="3">Belongs to the CTC1 family.</text>
</comment>
<feature type="region of interest" description="Disordered" evidence="9">
    <location>
        <begin position="18"/>
        <end position="38"/>
    </location>
</feature>
<dbReference type="GO" id="GO:0042162">
    <property type="term" value="F:telomeric DNA binding"/>
    <property type="evidence" value="ECO:0007669"/>
    <property type="project" value="TreeGrafter"/>
</dbReference>
<feature type="compositionally biased region" description="Polar residues" evidence="9">
    <location>
        <begin position="345"/>
        <end position="358"/>
    </location>
</feature>
<keyword evidence="6" id="KW-0779">Telomere</keyword>
<evidence type="ECO:0000256" key="4">
    <source>
        <dbReference type="ARBA" id="ARBA00016175"/>
    </source>
</evidence>
<gene>
    <name evidence="10" type="ORF">LPJ53_003500</name>
</gene>
<proteinExistence type="inferred from homology"/>
<dbReference type="PANTHER" id="PTHR14865:SF2">
    <property type="entry name" value="CST COMPLEX SUBUNIT CTC1"/>
    <property type="match status" value="1"/>
</dbReference>
<protein>
    <recommendedName>
        <fullName evidence="4">CST complex subunit CTC1</fullName>
    </recommendedName>
</protein>